<dbReference type="InterPro" id="IPR007345">
    <property type="entry name" value="Polysacch_pyruvyl_Trfase"/>
</dbReference>
<comment type="caution">
    <text evidence="2">The sequence shown here is derived from an EMBL/GenBank/DDBJ whole genome shotgun (WGS) entry which is preliminary data.</text>
</comment>
<evidence type="ECO:0000313" key="3">
    <source>
        <dbReference type="Proteomes" id="UP000824201"/>
    </source>
</evidence>
<name>A0A9D1EEI6_9FIRM</name>
<gene>
    <name evidence="2" type="ORF">IAC96_08340</name>
</gene>
<keyword evidence="2" id="KW-0808">Transferase</keyword>
<proteinExistence type="predicted"/>
<dbReference type="AlphaFoldDB" id="A0A9D1EEI6"/>
<dbReference type="PANTHER" id="PTHR36836">
    <property type="entry name" value="COLANIC ACID BIOSYNTHESIS PROTEIN WCAK"/>
    <property type="match status" value="1"/>
</dbReference>
<dbReference type="Proteomes" id="UP000824201">
    <property type="component" value="Unassembled WGS sequence"/>
</dbReference>
<dbReference type="Pfam" id="PF04230">
    <property type="entry name" value="PS_pyruv_trans"/>
    <property type="match status" value="1"/>
</dbReference>
<evidence type="ECO:0000259" key="1">
    <source>
        <dbReference type="Pfam" id="PF04230"/>
    </source>
</evidence>
<protein>
    <submittedName>
        <fullName evidence="2">Polysaccharide pyruvyl transferase family protein</fullName>
    </submittedName>
</protein>
<dbReference type="EMBL" id="DVHN01000105">
    <property type="protein sequence ID" value="HIR88941.1"/>
    <property type="molecule type" value="Genomic_DNA"/>
</dbReference>
<accession>A0A9D1EEI6</accession>
<organism evidence="2 3">
    <name type="scientific">Candidatus Fimimorpha faecalis</name>
    <dbReference type="NCBI Taxonomy" id="2840824"/>
    <lineage>
        <taxon>Bacteria</taxon>
        <taxon>Bacillati</taxon>
        <taxon>Bacillota</taxon>
        <taxon>Clostridia</taxon>
        <taxon>Eubacteriales</taxon>
        <taxon>Candidatus Fimimorpha</taxon>
    </lineage>
</organism>
<reference evidence="2" key="2">
    <citation type="journal article" date="2021" name="PeerJ">
        <title>Extensive microbial diversity within the chicken gut microbiome revealed by metagenomics and culture.</title>
        <authorList>
            <person name="Gilroy R."/>
            <person name="Ravi A."/>
            <person name="Getino M."/>
            <person name="Pursley I."/>
            <person name="Horton D.L."/>
            <person name="Alikhan N.F."/>
            <person name="Baker D."/>
            <person name="Gharbi K."/>
            <person name="Hall N."/>
            <person name="Watson M."/>
            <person name="Adriaenssens E.M."/>
            <person name="Foster-Nyarko E."/>
            <person name="Jarju S."/>
            <person name="Secka A."/>
            <person name="Antonio M."/>
            <person name="Oren A."/>
            <person name="Chaudhuri R.R."/>
            <person name="La Ragione R."/>
            <person name="Hildebrand F."/>
            <person name="Pallen M.J."/>
        </authorList>
    </citation>
    <scope>NUCLEOTIDE SEQUENCE</scope>
    <source>
        <strain evidence="2">ChiW13-3771</strain>
    </source>
</reference>
<dbReference type="PANTHER" id="PTHR36836:SF1">
    <property type="entry name" value="COLANIC ACID BIOSYNTHESIS PROTEIN WCAK"/>
    <property type="match status" value="1"/>
</dbReference>
<evidence type="ECO:0000313" key="2">
    <source>
        <dbReference type="EMBL" id="HIR88941.1"/>
    </source>
</evidence>
<dbReference type="GO" id="GO:0016740">
    <property type="term" value="F:transferase activity"/>
    <property type="evidence" value="ECO:0007669"/>
    <property type="project" value="UniProtKB-KW"/>
</dbReference>
<sequence>MKKFMIILNAVYYNRGSEALARSIAAICRKKYPDCDITLVSSEVDFEKSQLIEGIDHNIRRYGYVSKYSAVNLYAVFQRFVMKNVEKATYIRCKKVIDQAKKMDCVVVVGGDNYDQSYGLYYILHSLNLALRKAEVKKLVLYDCSLEEKDIDNSVIEDFKLFDAISARESLTYNNFKKFIGENLYFYPDPAFIMKSDKLALPKGWKDNQMIGINVSNLVVSGKYGVSEEQILTAYKNMIRYLIRETSYCIILIPHVMDGADLSILKKLYEEFRTTGRVRIIKNEQLTAPQLKYIISKCRFLVTARTHASIAAYSTGVPALVLGYSIKSVGIATDLFGKSDHYVIPTYNLKNPDALVDGVQWLIAHENQIRKRLNKYMPSYLEKTWGSIELFE</sequence>
<feature type="domain" description="Polysaccharide pyruvyl transferase" evidence="1">
    <location>
        <begin position="14"/>
        <end position="325"/>
    </location>
</feature>
<reference evidence="2" key="1">
    <citation type="submission" date="2020-10" db="EMBL/GenBank/DDBJ databases">
        <authorList>
            <person name="Gilroy R."/>
        </authorList>
    </citation>
    <scope>NUCLEOTIDE SEQUENCE</scope>
    <source>
        <strain evidence="2">ChiW13-3771</strain>
    </source>
</reference>